<dbReference type="InterPro" id="IPR001647">
    <property type="entry name" value="HTH_TetR"/>
</dbReference>
<evidence type="ECO:0000256" key="2">
    <source>
        <dbReference type="ARBA" id="ARBA00023125"/>
    </source>
</evidence>
<dbReference type="PROSITE" id="PS50977">
    <property type="entry name" value="HTH_TETR_2"/>
    <property type="match status" value="1"/>
</dbReference>
<dbReference type="PRINTS" id="PR00455">
    <property type="entry name" value="HTHTETR"/>
</dbReference>
<evidence type="ECO:0000256" key="4">
    <source>
        <dbReference type="PROSITE-ProRule" id="PRU00335"/>
    </source>
</evidence>
<keyword evidence="1" id="KW-0805">Transcription regulation</keyword>
<feature type="domain" description="HTH tetR-type" evidence="5">
    <location>
        <begin position="31"/>
        <end position="91"/>
    </location>
</feature>
<evidence type="ECO:0000256" key="3">
    <source>
        <dbReference type="ARBA" id="ARBA00023163"/>
    </source>
</evidence>
<comment type="caution">
    <text evidence="6">The sequence shown here is derived from an EMBL/GenBank/DDBJ whole genome shotgun (WGS) entry which is preliminary data.</text>
</comment>
<dbReference type="PANTHER" id="PTHR30055:SF234">
    <property type="entry name" value="HTH-TYPE TRANSCRIPTIONAL REGULATOR BETI"/>
    <property type="match status" value="1"/>
</dbReference>
<keyword evidence="7" id="KW-1185">Reference proteome</keyword>
<dbReference type="InterPro" id="IPR009057">
    <property type="entry name" value="Homeodomain-like_sf"/>
</dbReference>
<sequence length="206" mass="22619">MADRIKPFAILSPDRDRKDGKPRRNVGRPAVIDPDATAACALRLFDEFGYDAVTMEQVAKAAGIGRKSLYRYFASKADLVWGGSLPVGSKATAMLEGKKGKDAEAAFETLREYARVGTEDLDPEVTRIRLRLTNQHRELAGYGYGFLAERGRIISEYLERSGVEQPRAAYLGAAVISVIHAAWVLWALSEDSDPSPYLEDAIGVVL</sequence>
<evidence type="ECO:0000259" key="5">
    <source>
        <dbReference type="PROSITE" id="PS50977"/>
    </source>
</evidence>
<reference evidence="6 7" key="1">
    <citation type="submission" date="2019-02" db="EMBL/GenBank/DDBJ databases">
        <title>Sequencing the genomes of 1000 actinobacteria strains.</title>
        <authorList>
            <person name="Klenk H.-P."/>
        </authorList>
    </citation>
    <scope>NUCLEOTIDE SEQUENCE [LARGE SCALE GENOMIC DNA]</scope>
    <source>
        <strain evidence="6 7">DSM 17364</strain>
    </source>
</reference>
<gene>
    <name evidence="6" type="ORF">EV380_1855</name>
</gene>
<proteinExistence type="predicted"/>
<evidence type="ECO:0000313" key="7">
    <source>
        <dbReference type="Proteomes" id="UP000292685"/>
    </source>
</evidence>
<dbReference type="SUPFAM" id="SSF46689">
    <property type="entry name" value="Homeodomain-like"/>
    <property type="match status" value="1"/>
</dbReference>
<protein>
    <submittedName>
        <fullName evidence="6">TetR family transcriptional regulator</fullName>
    </submittedName>
</protein>
<dbReference type="Pfam" id="PF00440">
    <property type="entry name" value="TetR_N"/>
    <property type="match status" value="1"/>
</dbReference>
<dbReference type="InterPro" id="IPR050109">
    <property type="entry name" value="HTH-type_TetR-like_transc_reg"/>
</dbReference>
<dbReference type="PANTHER" id="PTHR30055">
    <property type="entry name" value="HTH-TYPE TRANSCRIPTIONAL REGULATOR RUTR"/>
    <property type="match status" value="1"/>
</dbReference>
<organism evidence="6 7">
    <name type="scientific">Zhihengliuella halotolerans</name>
    <dbReference type="NCBI Taxonomy" id="370736"/>
    <lineage>
        <taxon>Bacteria</taxon>
        <taxon>Bacillati</taxon>
        <taxon>Actinomycetota</taxon>
        <taxon>Actinomycetes</taxon>
        <taxon>Micrococcales</taxon>
        <taxon>Micrococcaceae</taxon>
        <taxon>Zhihengliuella</taxon>
    </lineage>
</organism>
<dbReference type="GO" id="GO:0000976">
    <property type="term" value="F:transcription cis-regulatory region binding"/>
    <property type="evidence" value="ECO:0007669"/>
    <property type="project" value="TreeGrafter"/>
</dbReference>
<feature type="DNA-binding region" description="H-T-H motif" evidence="4">
    <location>
        <begin position="54"/>
        <end position="73"/>
    </location>
</feature>
<dbReference type="AlphaFoldDB" id="A0A4Q8ADF4"/>
<dbReference type="RefSeq" id="WP_102158036.1">
    <property type="nucleotide sequence ID" value="NZ_PGGT01000015.1"/>
</dbReference>
<keyword evidence="2 4" id="KW-0238">DNA-binding</keyword>
<dbReference type="GO" id="GO:0003700">
    <property type="term" value="F:DNA-binding transcription factor activity"/>
    <property type="evidence" value="ECO:0007669"/>
    <property type="project" value="TreeGrafter"/>
</dbReference>
<dbReference type="Gene3D" id="1.10.357.10">
    <property type="entry name" value="Tetracycline Repressor, domain 2"/>
    <property type="match status" value="1"/>
</dbReference>
<dbReference type="OrthoDB" id="116659at2"/>
<dbReference type="EMBL" id="SHLA01000001">
    <property type="protein sequence ID" value="RZU62262.1"/>
    <property type="molecule type" value="Genomic_DNA"/>
</dbReference>
<evidence type="ECO:0000313" key="6">
    <source>
        <dbReference type="EMBL" id="RZU62262.1"/>
    </source>
</evidence>
<evidence type="ECO:0000256" key="1">
    <source>
        <dbReference type="ARBA" id="ARBA00023015"/>
    </source>
</evidence>
<keyword evidence="3" id="KW-0804">Transcription</keyword>
<dbReference type="Proteomes" id="UP000292685">
    <property type="component" value="Unassembled WGS sequence"/>
</dbReference>
<name>A0A4Q8ADF4_9MICC</name>
<accession>A0A4Q8ADF4</accession>